<feature type="transmembrane region" description="Helical" evidence="2">
    <location>
        <begin position="6"/>
        <end position="26"/>
    </location>
</feature>
<evidence type="ECO:0000256" key="2">
    <source>
        <dbReference type="SAM" id="Phobius"/>
    </source>
</evidence>
<keyword evidence="2" id="KW-0472">Membrane</keyword>
<keyword evidence="2" id="KW-1133">Transmembrane helix</keyword>
<keyword evidence="2" id="KW-0812">Transmembrane</keyword>
<protein>
    <recommendedName>
        <fullName evidence="5">DUF4834 domain-containing protein</fullName>
    </recommendedName>
</protein>
<accession>A0ABT3IV14</accession>
<organism evidence="3 4">
    <name type="scientific">Chitinophaga nivalis</name>
    <dbReference type="NCBI Taxonomy" id="2991709"/>
    <lineage>
        <taxon>Bacteria</taxon>
        <taxon>Pseudomonadati</taxon>
        <taxon>Bacteroidota</taxon>
        <taxon>Chitinophagia</taxon>
        <taxon>Chitinophagales</taxon>
        <taxon>Chitinophagaceae</taxon>
        <taxon>Chitinophaga</taxon>
    </lineage>
</organism>
<evidence type="ECO:0000313" key="4">
    <source>
        <dbReference type="Proteomes" id="UP001207742"/>
    </source>
</evidence>
<dbReference type="EMBL" id="JAPDNS010000002">
    <property type="protein sequence ID" value="MCW3487805.1"/>
    <property type="molecule type" value="Genomic_DNA"/>
</dbReference>
<dbReference type="RefSeq" id="WP_264734610.1">
    <property type="nucleotide sequence ID" value="NZ_JAPDNR010000001.1"/>
</dbReference>
<evidence type="ECO:0000256" key="1">
    <source>
        <dbReference type="SAM" id="MobiDB-lite"/>
    </source>
</evidence>
<feature type="region of interest" description="Disordered" evidence="1">
    <location>
        <begin position="39"/>
        <end position="75"/>
    </location>
</feature>
<dbReference type="Proteomes" id="UP001207742">
    <property type="component" value="Unassembled WGS sequence"/>
</dbReference>
<evidence type="ECO:0008006" key="5">
    <source>
        <dbReference type="Google" id="ProtNLM"/>
    </source>
</evidence>
<reference evidence="3 4" key="1">
    <citation type="submission" date="2022-10" db="EMBL/GenBank/DDBJ databases">
        <title>Chitinophaga nivalis PC15 sp. nov., isolated from Pyeongchang county, South Korea.</title>
        <authorList>
            <person name="Trinh H.N."/>
        </authorList>
    </citation>
    <scope>NUCLEOTIDE SEQUENCE [LARGE SCALE GENOMIC DNA]</scope>
    <source>
        <strain evidence="3 4">PC14</strain>
    </source>
</reference>
<proteinExistence type="predicted"/>
<evidence type="ECO:0000313" key="3">
    <source>
        <dbReference type="EMBL" id="MCW3487805.1"/>
    </source>
</evidence>
<keyword evidence="4" id="KW-1185">Reference proteome</keyword>
<comment type="caution">
    <text evidence="3">The sequence shown here is derived from an EMBL/GenBank/DDBJ whole genome shotgun (WGS) entry which is preliminary data.</text>
</comment>
<sequence>MLKFALTIFIAWLLYKLVFDFLIPAYKLTKQARRQMSDIQQRMREQYEEQQASQQGYTTQHPPVQKPAGKPGKDDYIDFEEIK</sequence>
<name>A0ABT3IV14_9BACT</name>
<gene>
    <name evidence="3" type="ORF">OL497_28190</name>
</gene>
<feature type="compositionally biased region" description="Polar residues" evidence="1">
    <location>
        <begin position="52"/>
        <end position="62"/>
    </location>
</feature>